<dbReference type="Proteomes" id="UP000229612">
    <property type="component" value="Unassembled WGS sequence"/>
</dbReference>
<dbReference type="InterPro" id="IPR008523">
    <property type="entry name" value="DUF805"/>
</dbReference>
<reference evidence="3" key="1">
    <citation type="submission" date="2017-09" db="EMBL/GenBank/DDBJ databases">
        <title>Depth-based differentiation of microbial function through sediment-hosted aquifers and enrichment of novel symbionts in the deep terrestrial subsurface.</title>
        <authorList>
            <person name="Probst A.J."/>
            <person name="Ladd B."/>
            <person name="Jarett J.K."/>
            <person name="Geller-Mcgrath D.E."/>
            <person name="Sieber C.M.K."/>
            <person name="Emerson J.B."/>
            <person name="Anantharaman K."/>
            <person name="Thomas B.C."/>
            <person name="Malmstrom R."/>
            <person name="Stieglmeier M."/>
            <person name="Klingl A."/>
            <person name="Woyke T."/>
            <person name="Ryan C.M."/>
            <person name="Banfield J.F."/>
        </authorList>
    </citation>
    <scope>NUCLEOTIDE SEQUENCE [LARGE SCALE GENOMIC DNA]</scope>
</reference>
<organism evidence="2 3">
    <name type="scientific">Candidatus Kaiserbacteria bacterium CG10_big_fil_rev_8_21_14_0_10_44_10</name>
    <dbReference type="NCBI Taxonomy" id="1974606"/>
    <lineage>
        <taxon>Bacteria</taxon>
        <taxon>Candidatus Kaiseribacteriota</taxon>
    </lineage>
</organism>
<feature type="transmembrane region" description="Helical" evidence="1">
    <location>
        <begin position="100"/>
        <end position="119"/>
    </location>
</feature>
<evidence type="ECO:0000256" key="1">
    <source>
        <dbReference type="SAM" id="Phobius"/>
    </source>
</evidence>
<protein>
    <recommendedName>
        <fullName evidence="4">Zinc-ribbon domain-containing protein</fullName>
    </recommendedName>
</protein>
<keyword evidence="1" id="KW-0472">Membrane</keyword>
<keyword evidence="1" id="KW-0812">Transmembrane</keyword>
<evidence type="ECO:0000313" key="3">
    <source>
        <dbReference type="Proteomes" id="UP000229612"/>
    </source>
</evidence>
<dbReference type="Pfam" id="PF05656">
    <property type="entry name" value="DUF805"/>
    <property type="match status" value="1"/>
</dbReference>
<feature type="transmembrane region" description="Helical" evidence="1">
    <location>
        <begin position="58"/>
        <end position="80"/>
    </location>
</feature>
<sequence length="181" mass="20332">MNNPYQNMFCTNCGSTAEEADVFCIKCGEKIGGQEPAATSQIDYGRVRRLWNGRLGRLHFFTGNLFGILPIFVVVSIWGAVRMISESMNSGVSGESLDSIIGFFVLIAAFWWFFLHQCVTVRRCHDVGITGWFSLLTYIPYIGLIPGLYLLFKKGEEKVNSYGAVPKERGFLADVFNYKAQ</sequence>
<proteinExistence type="predicted"/>
<evidence type="ECO:0000313" key="2">
    <source>
        <dbReference type="EMBL" id="PIR85623.1"/>
    </source>
</evidence>
<dbReference type="PANTHER" id="PTHR34980:SF3">
    <property type="entry name" value="BLR8105 PROTEIN"/>
    <property type="match status" value="1"/>
</dbReference>
<feature type="transmembrane region" description="Helical" evidence="1">
    <location>
        <begin position="131"/>
        <end position="152"/>
    </location>
</feature>
<gene>
    <name evidence="2" type="ORF">COU14_03345</name>
</gene>
<comment type="caution">
    <text evidence="2">The sequence shown here is derived from an EMBL/GenBank/DDBJ whole genome shotgun (WGS) entry which is preliminary data.</text>
</comment>
<dbReference type="PANTHER" id="PTHR34980">
    <property type="entry name" value="INNER MEMBRANE PROTEIN-RELATED-RELATED"/>
    <property type="match status" value="1"/>
</dbReference>
<keyword evidence="1" id="KW-1133">Transmembrane helix</keyword>
<dbReference type="AlphaFoldDB" id="A0A2H0UGT8"/>
<accession>A0A2H0UGT8</accession>
<dbReference type="GO" id="GO:0005886">
    <property type="term" value="C:plasma membrane"/>
    <property type="evidence" value="ECO:0007669"/>
    <property type="project" value="TreeGrafter"/>
</dbReference>
<evidence type="ECO:0008006" key="4">
    <source>
        <dbReference type="Google" id="ProtNLM"/>
    </source>
</evidence>
<name>A0A2H0UGT8_9BACT</name>
<dbReference type="EMBL" id="PFBG01000037">
    <property type="protein sequence ID" value="PIR85623.1"/>
    <property type="molecule type" value="Genomic_DNA"/>
</dbReference>